<dbReference type="GO" id="GO:0019825">
    <property type="term" value="F:oxygen binding"/>
    <property type="evidence" value="ECO:0007669"/>
    <property type="project" value="InterPro"/>
</dbReference>
<dbReference type="PROSITE" id="PS01033">
    <property type="entry name" value="GLOBIN"/>
    <property type="match status" value="1"/>
</dbReference>
<keyword evidence="7" id="KW-1185">Reference proteome</keyword>
<comment type="similarity">
    <text evidence="5">Belongs to the globin family.</text>
</comment>
<evidence type="ECO:0000256" key="4">
    <source>
        <dbReference type="ARBA" id="ARBA00023004"/>
    </source>
</evidence>
<evidence type="ECO:0000313" key="9">
    <source>
        <dbReference type="WBParaSite" id="TREG1_23210.1"/>
    </source>
</evidence>
<sequence length="149" mass="17029">MTGVTQSQVDRLISELGPHVDTEEHRVGLGLKVYGWFLKAKPEYISKFSRLQGLDESNFAQSEGIKYYSRTLIEALVPILQAAANKNELDKLCLNEAVLHRTRQVSEETFKNSLPIFLDIFDHYLEDPANKETMRKILKYVFPAIGTQI</sequence>
<reference evidence="8 9" key="2">
    <citation type="submission" date="2023-11" db="UniProtKB">
        <authorList>
            <consortium name="WormBaseParasite"/>
        </authorList>
    </citation>
    <scope>IDENTIFICATION</scope>
</reference>
<dbReference type="InterPro" id="IPR009050">
    <property type="entry name" value="Globin-like_sf"/>
</dbReference>
<protein>
    <submittedName>
        <fullName evidence="8 9">GLOBIN domain-containing protein</fullName>
    </submittedName>
</protein>
<name>A0A183VJK6_TRIRE</name>
<keyword evidence="1 5" id="KW-0813">Transport</keyword>
<evidence type="ECO:0000256" key="3">
    <source>
        <dbReference type="ARBA" id="ARBA00022723"/>
    </source>
</evidence>
<dbReference type="OrthoDB" id="6224579at2759"/>
<evidence type="ECO:0000256" key="2">
    <source>
        <dbReference type="ARBA" id="ARBA00022617"/>
    </source>
</evidence>
<dbReference type="Gene3D" id="1.10.490.10">
    <property type="entry name" value="Globins"/>
    <property type="match status" value="1"/>
</dbReference>
<evidence type="ECO:0000313" key="7">
    <source>
        <dbReference type="Proteomes" id="UP000050795"/>
    </source>
</evidence>
<dbReference type="GO" id="GO:0046872">
    <property type="term" value="F:metal ion binding"/>
    <property type="evidence" value="ECO:0007669"/>
    <property type="project" value="UniProtKB-KW"/>
</dbReference>
<dbReference type="InterPro" id="IPR012292">
    <property type="entry name" value="Globin/Proto"/>
</dbReference>
<dbReference type="CDD" id="cd01040">
    <property type="entry name" value="Mb-like"/>
    <property type="match status" value="1"/>
</dbReference>
<dbReference type="WBParaSite" id="TREG1_23210.1">
    <property type="protein sequence ID" value="TREG1_23210.1"/>
    <property type="gene ID" value="TREG1_23210"/>
</dbReference>
<dbReference type="InterPro" id="IPR044399">
    <property type="entry name" value="Mb-like_M"/>
</dbReference>
<dbReference type="GO" id="GO:0005344">
    <property type="term" value="F:oxygen carrier activity"/>
    <property type="evidence" value="ECO:0007669"/>
    <property type="project" value="UniProtKB-KW"/>
</dbReference>
<keyword evidence="4" id="KW-0408">Iron</keyword>
<dbReference type="Pfam" id="PF00042">
    <property type="entry name" value="Globin"/>
    <property type="match status" value="1"/>
</dbReference>
<evidence type="ECO:0000256" key="1">
    <source>
        <dbReference type="ARBA" id="ARBA00022448"/>
    </source>
</evidence>
<dbReference type="SUPFAM" id="SSF46458">
    <property type="entry name" value="Globin-like"/>
    <property type="match status" value="1"/>
</dbReference>
<reference evidence="7" key="1">
    <citation type="submission" date="2022-06" db="EMBL/GenBank/DDBJ databases">
        <authorList>
            <person name="Berger JAMES D."/>
            <person name="Berger JAMES D."/>
        </authorList>
    </citation>
    <scope>NUCLEOTIDE SEQUENCE [LARGE SCALE GENOMIC DNA]</scope>
</reference>
<dbReference type="InterPro" id="IPR000971">
    <property type="entry name" value="Globin"/>
</dbReference>
<accession>A0A183VJK6</accession>
<keyword evidence="3" id="KW-0479">Metal-binding</keyword>
<evidence type="ECO:0000259" key="6">
    <source>
        <dbReference type="PROSITE" id="PS01033"/>
    </source>
</evidence>
<dbReference type="AlphaFoldDB" id="A0A183VJK6"/>
<keyword evidence="2 5" id="KW-0349">Heme</keyword>
<keyword evidence="5" id="KW-0561">Oxygen transport</keyword>
<dbReference type="Proteomes" id="UP000050795">
    <property type="component" value="Unassembled WGS sequence"/>
</dbReference>
<evidence type="ECO:0000313" key="8">
    <source>
        <dbReference type="WBParaSite" id="TREG1_23200.1"/>
    </source>
</evidence>
<dbReference type="WBParaSite" id="TREG1_23200.1">
    <property type="protein sequence ID" value="TREG1_23200.1"/>
    <property type="gene ID" value="TREG1_23200"/>
</dbReference>
<evidence type="ECO:0000256" key="5">
    <source>
        <dbReference type="RuleBase" id="RU000356"/>
    </source>
</evidence>
<organism evidence="7 9">
    <name type="scientific">Trichobilharzia regenti</name>
    <name type="common">Nasal bird schistosome</name>
    <dbReference type="NCBI Taxonomy" id="157069"/>
    <lineage>
        <taxon>Eukaryota</taxon>
        <taxon>Metazoa</taxon>
        <taxon>Spiralia</taxon>
        <taxon>Lophotrochozoa</taxon>
        <taxon>Platyhelminthes</taxon>
        <taxon>Trematoda</taxon>
        <taxon>Digenea</taxon>
        <taxon>Strigeidida</taxon>
        <taxon>Schistosomatoidea</taxon>
        <taxon>Schistosomatidae</taxon>
        <taxon>Trichobilharzia</taxon>
    </lineage>
</organism>
<proteinExistence type="inferred from homology"/>
<feature type="domain" description="Globin" evidence="6">
    <location>
        <begin position="3"/>
        <end position="149"/>
    </location>
</feature>
<dbReference type="GO" id="GO:0020037">
    <property type="term" value="F:heme binding"/>
    <property type="evidence" value="ECO:0007669"/>
    <property type="project" value="InterPro"/>
</dbReference>